<dbReference type="EMBL" id="LT670849">
    <property type="protein sequence ID" value="SHN69154.1"/>
    <property type="molecule type" value="Genomic_DNA"/>
</dbReference>
<protein>
    <submittedName>
        <fullName evidence="1">Uncharacterized protein</fullName>
    </submittedName>
</protein>
<gene>
    <name evidence="1" type="ORF">SAMN05444170_1504</name>
</gene>
<accession>A0A1M7TEF8</accession>
<proteinExistence type="predicted"/>
<sequence length="126" mass="13317">MSSELEKRMEKLERLLNAERPAGMIGGEFLAVLVYGGLTPLPVVASDDTGREWIRAAGESVEDFAQRAASESRAAGARLCTIGGMGSGTPSQNEALSAAWDEYLLTGYPDVPPVTHPGPARSQLAD</sequence>
<organism evidence="1 2">
    <name type="scientific">Bradyrhizobium erythrophlei</name>
    <dbReference type="NCBI Taxonomy" id="1437360"/>
    <lineage>
        <taxon>Bacteria</taxon>
        <taxon>Pseudomonadati</taxon>
        <taxon>Pseudomonadota</taxon>
        <taxon>Alphaproteobacteria</taxon>
        <taxon>Hyphomicrobiales</taxon>
        <taxon>Nitrobacteraceae</taxon>
        <taxon>Bradyrhizobium</taxon>
    </lineage>
</organism>
<reference evidence="2" key="1">
    <citation type="submission" date="2016-11" db="EMBL/GenBank/DDBJ databases">
        <authorList>
            <person name="Varghese N."/>
            <person name="Submissions S."/>
        </authorList>
    </citation>
    <scope>NUCLEOTIDE SEQUENCE [LARGE SCALE GENOMIC DNA]</scope>
    <source>
        <strain evidence="2">GAS401</strain>
    </source>
</reference>
<dbReference type="Proteomes" id="UP000184096">
    <property type="component" value="Chromosome I"/>
</dbReference>
<name>A0A1M7TEF8_9BRAD</name>
<evidence type="ECO:0000313" key="2">
    <source>
        <dbReference type="Proteomes" id="UP000184096"/>
    </source>
</evidence>
<dbReference type="AlphaFoldDB" id="A0A1M7TEF8"/>
<evidence type="ECO:0000313" key="1">
    <source>
        <dbReference type="EMBL" id="SHN69154.1"/>
    </source>
</evidence>
<dbReference type="RefSeq" id="WP_072817335.1">
    <property type="nucleotide sequence ID" value="NZ_LT670849.1"/>
</dbReference>
<keyword evidence="2" id="KW-1185">Reference proteome</keyword>